<dbReference type="GO" id="GO:0008876">
    <property type="term" value="F:quinoprotein glucose dehydrogenase activity"/>
    <property type="evidence" value="ECO:0007669"/>
    <property type="project" value="TreeGrafter"/>
</dbReference>
<dbReference type="PANTHER" id="PTHR32303">
    <property type="entry name" value="QUINOPROTEIN ALCOHOL DEHYDROGENASE (CYTOCHROME C)"/>
    <property type="match status" value="1"/>
</dbReference>
<dbReference type="InterPro" id="IPR018391">
    <property type="entry name" value="PQQ_b-propeller_rpt"/>
</dbReference>
<evidence type="ECO:0000259" key="4">
    <source>
        <dbReference type="Pfam" id="PF01011"/>
    </source>
</evidence>
<dbReference type="InterPro" id="IPR011047">
    <property type="entry name" value="Quinoprotein_ADH-like_sf"/>
</dbReference>
<feature type="domain" description="Pyrrolo-quinoline quinone repeat" evidence="4">
    <location>
        <begin position="25"/>
        <end position="646"/>
    </location>
</feature>
<dbReference type="InterPro" id="IPR017511">
    <property type="entry name" value="PQQ_mDH"/>
</dbReference>
<dbReference type="GO" id="GO:0048038">
    <property type="term" value="F:quinone binding"/>
    <property type="evidence" value="ECO:0007669"/>
    <property type="project" value="InterPro"/>
</dbReference>
<dbReference type="AlphaFoldDB" id="A0A381TLB5"/>
<protein>
    <recommendedName>
        <fullName evidence="4">Pyrrolo-quinoline quinone repeat domain-containing protein</fullName>
    </recommendedName>
</protein>
<reference evidence="5" key="1">
    <citation type="submission" date="2018-05" db="EMBL/GenBank/DDBJ databases">
        <authorList>
            <person name="Lanie J.A."/>
            <person name="Ng W.-L."/>
            <person name="Kazmierczak K.M."/>
            <person name="Andrzejewski T.M."/>
            <person name="Davidsen T.M."/>
            <person name="Wayne K.J."/>
            <person name="Tettelin H."/>
            <person name="Glass J.I."/>
            <person name="Rusch D."/>
            <person name="Podicherti R."/>
            <person name="Tsui H.-C.T."/>
            <person name="Winkler M.E."/>
        </authorList>
    </citation>
    <scope>NUCLEOTIDE SEQUENCE</scope>
</reference>
<dbReference type="PANTHER" id="PTHR32303:SF4">
    <property type="entry name" value="QUINOPROTEIN GLUCOSE DEHYDROGENASE"/>
    <property type="match status" value="1"/>
</dbReference>
<comment type="cofactor">
    <cofactor evidence="1">
        <name>pyrroloquinoline quinone</name>
        <dbReference type="ChEBI" id="CHEBI:58442"/>
    </cofactor>
</comment>
<proteinExistence type="inferred from homology"/>
<dbReference type="CDD" id="cd10280">
    <property type="entry name" value="PQQ_mGDH"/>
    <property type="match status" value="1"/>
</dbReference>
<dbReference type="GO" id="GO:0016020">
    <property type="term" value="C:membrane"/>
    <property type="evidence" value="ECO:0007669"/>
    <property type="project" value="InterPro"/>
</dbReference>
<evidence type="ECO:0000256" key="1">
    <source>
        <dbReference type="ARBA" id="ARBA00001931"/>
    </source>
</evidence>
<organism evidence="5">
    <name type="scientific">marine metagenome</name>
    <dbReference type="NCBI Taxonomy" id="408172"/>
    <lineage>
        <taxon>unclassified sequences</taxon>
        <taxon>metagenomes</taxon>
        <taxon>ecological metagenomes</taxon>
    </lineage>
</organism>
<dbReference type="SMART" id="SM00564">
    <property type="entry name" value="PQQ"/>
    <property type="match status" value="4"/>
</dbReference>
<dbReference type="Pfam" id="PF01011">
    <property type="entry name" value="PQQ"/>
    <property type="match status" value="1"/>
</dbReference>
<gene>
    <name evidence="5" type="ORF">METZ01_LOCUS68411</name>
</gene>
<evidence type="ECO:0000256" key="2">
    <source>
        <dbReference type="ARBA" id="ARBA00008156"/>
    </source>
</evidence>
<dbReference type="SUPFAM" id="SSF50998">
    <property type="entry name" value="Quinoprotein alcohol dehydrogenase-like"/>
    <property type="match status" value="1"/>
</dbReference>
<evidence type="ECO:0000313" key="5">
    <source>
        <dbReference type="EMBL" id="SVA15557.1"/>
    </source>
</evidence>
<sequence>MIKNLIYLIILSVISSYSYAQEDDWPAYGKDSGGGHYSKARDITTKNVKDLEKVWVHRSGDYHKGNNWTEDVAPNSNQQTSLQTTPILVDKTLYYCTPYNRVFALDSETGKEKWVFDPKIEIEGKGILHCRGVSSWIDKEKVETDNCYLRIIATTIDAELFAIDGKSGKLCKYFGDNGRVDLRLGLGDHNPAYYYINSPPAIINDLIITGGSIADNVSTTVPGGVVRAYDIRTGELVWYWDPIPPGQEPVLDDTGKQLYQRGTTNVWSIISADPELNLVYLPTGNTAADNYGGHRNGLDYYSSSVVALNAETGEVVWHFQTVHHDIWDYDVPSQPTFYDVEKEGKTIKALAQTTKMGLVFLLNRETGEPIFPIEERPVPQGAVNGDFVTKTQPFPTKPAPLTPTYLDPEDAFGFTFWDRGYCKKATQDLRNEGLYTPPSVQGSVHYPSAIGGANWGGPAIDPSRNILIANTMNLSSTIVMIPREKCDEVVDNSKKQTPLGYTARAIEVLARDRVQARFSGLQANEGTPYCTLRAYGFMSPLGVPCTKPPWGNLTAIDLNTGVHLWQIPLGTSKDLAPFPFWWIKGAPNIGGPTVTASGITFIAATSDYYLRAFNTETGEELAKFRLPTGGHATPMTYKNKNGKQFVVIAAGGHWAVGSPASDHIIAYALPD</sequence>
<evidence type="ECO:0000256" key="3">
    <source>
        <dbReference type="ARBA" id="ARBA00023002"/>
    </source>
</evidence>
<accession>A0A381TLB5</accession>
<dbReference type="EMBL" id="UINC01004603">
    <property type="protein sequence ID" value="SVA15557.1"/>
    <property type="molecule type" value="Genomic_DNA"/>
</dbReference>
<comment type="similarity">
    <text evidence="2">Belongs to the bacterial PQQ dehydrogenase family.</text>
</comment>
<dbReference type="InterPro" id="IPR002372">
    <property type="entry name" value="PQQ_rpt_dom"/>
</dbReference>
<name>A0A381TLB5_9ZZZZ</name>
<keyword evidence="3" id="KW-0560">Oxidoreductase</keyword>
<dbReference type="Gene3D" id="2.140.10.10">
    <property type="entry name" value="Quinoprotein alcohol dehydrogenase-like superfamily"/>
    <property type="match status" value="1"/>
</dbReference>